<dbReference type="GO" id="GO:0006289">
    <property type="term" value="P:nucleotide-excision repair"/>
    <property type="evidence" value="ECO:0007669"/>
    <property type="project" value="InterPro"/>
</dbReference>
<dbReference type="Pfam" id="PF00730">
    <property type="entry name" value="HhH-GPD"/>
    <property type="match status" value="1"/>
</dbReference>
<dbReference type="InterPro" id="IPR012904">
    <property type="entry name" value="OGG_N"/>
</dbReference>
<keyword evidence="5" id="KW-0378">Hydrolase</keyword>
<dbReference type="InterPro" id="IPR023170">
    <property type="entry name" value="HhH_base_excis_C"/>
</dbReference>
<evidence type="ECO:0000313" key="8">
    <source>
        <dbReference type="EMBL" id="XDK33579.1"/>
    </source>
</evidence>
<dbReference type="GO" id="GO:0008725">
    <property type="term" value="F:DNA-3-methyladenine glycosylase activity"/>
    <property type="evidence" value="ECO:0007669"/>
    <property type="project" value="TreeGrafter"/>
</dbReference>
<protein>
    <recommendedName>
        <fullName evidence="3">DNA-3-methyladenine glycosylase II</fullName>
        <ecNumber evidence="3">3.2.2.21</ecNumber>
    </recommendedName>
</protein>
<dbReference type="AlphaFoldDB" id="A0AB39HN12"/>
<organism evidence="8">
    <name type="scientific">Ornithinibacillus sp. 4-3</name>
    <dbReference type="NCBI Taxonomy" id="3231488"/>
    <lineage>
        <taxon>Bacteria</taxon>
        <taxon>Bacillati</taxon>
        <taxon>Bacillota</taxon>
        <taxon>Bacilli</taxon>
        <taxon>Bacillales</taxon>
        <taxon>Bacillaceae</taxon>
        <taxon>Ornithinibacillus</taxon>
    </lineage>
</organism>
<dbReference type="PANTHER" id="PTHR43003:SF12">
    <property type="entry name" value="DNA-3-METHYLADENINE GLYCOSYLASE"/>
    <property type="match status" value="1"/>
</dbReference>
<evidence type="ECO:0000256" key="1">
    <source>
        <dbReference type="ARBA" id="ARBA00000086"/>
    </source>
</evidence>
<dbReference type="GO" id="GO:0008534">
    <property type="term" value="F:oxidized purine nucleobase lesion DNA N-glycosylase activity"/>
    <property type="evidence" value="ECO:0007669"/>
    <property type="project" value="InterPro"/>
</dbReference>
<dbReference type="GO" id="GO:0043916">
    <property type="term" value="F:DNA-7-methylguanine glycosylase activity"/>
    <property type="evidence" value="ECO:0007669"/>
    <property type="project" value="TreeGrafter"/>
</dbReference>
<dbReference type="InterPro" id="IPR003265">
    <property type="entry name" value="HhH-GPD_domain"/>
</dbReference>
<dbReference type="Gene3D" id="1.10.340.30">
    <property type="entry name" value="Hypothetical protein, domain 2"/>
    <property type="match status" value="1"/>
</dbReference>
<dbReference type="GO" id="GO:0032131">
    <property type="term" value="F:alkylated DNA binding"/>
    <property type="evidence" value="ECO:0007669"/>
    <property type="project" value="TreeGrafter"/>
</dbReference>
<name>A0AB39HN12_9BACI</name>
<keyword evidence="4" id="KW-0227">DNA damage</keyword>
<sequence>MRAWKEEDQDILIETPEAFDFKVNLDYLLRDPNECMYEIEDHLITRVIEVNNVCILARISERDKKCLCVEFLGETKPKSLADKEAVVRYICEWFDLDNDLTLFYEMGYQDPLLKQPIEQFYGLRTIGIDDLFEALCWGVLGQQINLKFAYTLKRHFVEKFGKSLDYNDKKYWIFPSFEEIAVLTPEDMADIKMTRKKSEYIIDIAKLMKSGHLSKEKMLGFDDFNQAEKELIKIRGIGPWTANYVLMRCLRYPAAFPIDDVGLINAIKFLKGMERKPTKEEIRLLASTWKNWESYATFYLWRTLY</sequence>
<dbReference type="GO" id="GO:0005737">
    <property type="term" value="C:cytoplasm"/>
    <property type="evidence" value="ECO:0007669"/>
    <property type="project" value="TreeGrafter"/>
</dbReference>
<proteinExistence type="inferred from homology"/>
<dbReference type="Gene3D" id="1.10.1670.10">
    <property type="entry name" value="Helix-hairpin-Helix base-excision DNA repair enzymes (C-terminal)"/>
    <property type="match status" value="1"/>
</dbReference>
<dbReference type="GO" id="GO:0006307">
    <property type="term" value="P:DNA alkylation repair"/>
    <property type="evidence" value="ECO:0007669"/>
    <property type="project" value="TreeGrafter"/>
</dbReference>
<dbReference type="Pfam" id="PF07934">
    <property type="entry name" value="OGG_N"/>
    <property type="match status" value="1"/>
</dbReference>
<evidence type="ECO:0000256" key="4">
    <source>
        <dbReference type="ARBA" id="ARBA00022763"/>
    </source>
</evidence>
<dbReference type="GO" id="GO:0006285">
    <property type="term" value="P:base-excision repair, AP site formation"/>
    <property type="evidence" value="ECO:0007669"/>
    <property type="project" value="TreeGrafter"/>
</dbReference>
<comment type="catalytic activity">
    <reaction evidence="1">
        <text>Hydrolysis of alkylated DNA, releasing 3-methyladenine, 3-methylguanine, 7-methylguanine and 7-methyladenine.</text>
        <dbReference type="EC" id="3.2.2.21"/>
    </reaction>
</comment>
<gene>
    <name evidence="8" type="ORF">AB4Y30_04255</name>
</gene>
<dbReference type="InterPro" id="IPR000035">
    <property type="entry name" value="Alkylbase_DNA_glycsylse_CS"/>
</dbReference>
<accession>A0AB39HN12</accession>
<dbReference type="EMBL" id="CP162599">
    <property type="protein sequence ID" value="XDK33579.1"/>
    <property type="molecule type" value="Genomic_DNA"/>
</dbReference>
<dbReference type="SUPFAM" id="SSF48150">
    <property type="entry name" value="DNA-glycosylase"/>
    <property type="match status" value="1"/>
</dbReference>
<evidence type="ECO:0000256" key="5">
    <source>
        <dbReference type="ARBA" id="ARBA00022801"/>
    </source>
</evidence>
<dbReference type="EC" id="3.2.2.21" evidence="3"/>
<evidence type="ECO:0000256" key="2">
    <source>
        <dbReference type="ARBA" id="ARBA00010817"/>
    </source>
</evidence>
<dbReference type="Gene3D" id="3.30.310.20">
    <property type="entry name" value="DNA-3-methyladenine glycosylase AlkA, N-terminal domain"/>
    <property type="match status" value="1"/>
</dbReference>
<dbReference type="PANTHER" id="PTHR43003">
    <property type="entry name" value="DNA-3-METHYLADENINE GLYCOSYLASE"/>
    <property type="match status" value="1"/>
</dbReference>
<dbReference type="SMART" id="SM00478">
    <property type="entry name" value="ENDO3c"/>
    <property type="match status" value="1"/>
</dbReference>
<dbReference type="GO" id="GO:0032993">
    <property type="term" value="C:protein-DNA complex"/>
    <property type="evidence" value="ECO:0007669"/>
    <property type="project" value="TreeGrafter"/>
</dbReference>
<keyword evidence="6" id="KW-0234">DNA repair</keyword>
<evidence type="ECO:0000256" key="3">
    <source>
        <dbReference type="ARBA" id="ARBA00012000"/>
    </source>
</evidence>
<dbReference type="InterPro" id="IPR037046">
    <property type="entry name" value="AlkA_N_sf"/>
</dbReference>
<dbReference type="InterPro" id="IPR051912">
    <property type="entry name" value="Alkylbase_DNA_Glycosylase/TA"/>
</dbReference>
<dbReference type="FunFam" id="1.10.340.30:FF:000004">
    <property type="entry name" value="DNA-3-methyladenine glycosylase II"/>
    <property type="match status" value="1"/>
</dbReference>
<evidence type="ECO:0000256" key="6">
    <source>
        <dbReference type="ARBA" id="ARBA00023204"/>
    </source>
</evidence>
<comment type="similarity">
    <text evidence="2">Belongs to the alkylbase DNA glycosidase AlkA family.</text>
</comment>
<feature type="domain" description="HhH-GPD" evidence="7">
    <location>
        <begin position="140"/>
        <end position="305"/>
    </location>
</feature>
<dbReference type="InterPro" id="IPR011257">
    <property type="entry name" value="DNA_glycosylase"/>
</dbReference>
<dbReference type="PROSITE" id="PS00516">
    <property type="entry name" value="ALKYLBASE_DNA_GLYCOS"/>
    <property type="match status" value="1"/>
</dbReference>
<evidence type="ECO:0000259" key="7">
    <source>
        <dbReference type="SMART" id="SM00478"/>
    </source>
</evidence>
<dbReference type="CDD" id="cd00056">
    <property type="entry name" value="ENDO3c"/>
    <property type="match status" value="1"/>
</dbReference>
<dbReference type="RefSeq" id="WP_368654257.1">
    <property type="nucleotide sequence ID" value="NZ_CP162599.1"/>
</dbReference>
<reference evidence="8" key="1">
    <citation type="submission" date="2024-07" db="EMBL/GenBank/DDBJ databases">
        <title>Halotolerant mesophilic bacterium Ornithinibacillus sp. 4-3, sp. nov., isolated from soil.</title>
        <authorList>
            <person name="Sidarenka A.V."/>
            <person name="Guliayeva D.E."/>
            <person name="Leanovich S.I."/>
            <person name="Hileuskaya K.S."/>
            <person name="Akhremchuk A.E."/>
            <person name="Sikolenko M.A."/>
            <person name="Valentovich L.N."/>
        </authorList>
    </citation>
    <scope>NUCLEOTIDE SEQUENCE</scope>
    <source>
        <strain evidence="8">4-3</strain>
    </source>
</reference>